<sequence length="356" mass="39305">MNIAPLSLPPDRSSAPINRRLVLLAYECLCTFEFGTAVEAFGRTDEVLGEPLYDLCVASVEDGPFGAQGGVRLVVDGGLELLEGAGTIVIPGWRSVHDTASERLITVLQKAHRNGSRIVSICAGSFVLGAAGLLDGKRATAHWNSTDILAQRFPNVQVEHGMIYVDEGSVITSAGGAAGVDLCLHLIRRDYGIDVANRTARRMVTPPLREGNQAQLIQQPVPLRQAKTLAPLLDDLRSHLKMPLVIEQLAAQVGMSRRTFLRRFHDATGTTPGEWMLSVRLEKACALLENERLSIDRVAEQAGFGSPETLRHHFRQRLNTTPTRWRKAFRERMSIPGERDIRERQNNSPDMHRGVE</sequence>
<keyword evidence="1" id="KW-0805">Transcription regulation</keyword>
<dbReference type="SUPFAM" id="SSF46689">
    <property type="entry name" value="Homeodomain-like"/>
    <property type="match status" value="2"/>
</dbReference>
<evidence type="ECO:0000256" key="4">
    <source>
        <dbReference type="SAM" id="MobiDB-lite"/>
    </source>
</evidence>
<evidence type="ECO:0000256" key="1">
    <source>
        <dbReference type="ARBA" id="ARBA00023015"/>
    </source>
</evidence>
<gene>
    <name evidence="6" type="ORF">CLR69_13940</name>
</gene>
<dbReference type="SMART" id="SM00342">
    <property type="entry name" value="HTH_ARAC"/>
    <property type="match status" value="1"/>
</dbReference>
<dbReference type="InterPro" id="IPR009057">
    <property type="entry name" value="Homeodomain-like_sf"/>
</dbReference>
<dbReference type="Proteomes" id="UP001138460">
    <property type="component" value="Unassembled WGS sequence"/>
</dbReference>
<proteinExistence type="predicted"/>
<dbReference type="Pfam" id="PF01965">
    <property type="entry name" value="DJ-1_PfpI"/>
    <property type="match status" value="1"/>
</dbReference>
<dbReference type="CDD" id="cd03137">
    <property type="entry name" value="GATase1_AraC_1"/>
    <property type="match status" value="1"/>
</dbReference>
<dbReference type="InterPro" id="IPR018062">
    <property type="entry name" value="HTH_AraC-typ_CS"/>
</dbReference>
<dbReference type="InterPro" id="IPR052158">
    <property type="entry name" value="INH-QAR"/>
</dbReference>
<feature type="domain" description="HTH araC/xylS-type" evidence="5">
    <location>
        <begin position="230"/>
        <end position="328"/>
    </location>
</feature>
<feature type="region of interest" description="Disordered" evidence="4">
    <location>
        <begin position="336"/>
        <end position="356"/>
    </location>
</feature>
<dbReference type="Pfam" id="PF12833">
    <property type="entry name" value="HTH_18"/>
    <property type="match status" value="1"/>
</dbReference>
<evidence type="ECO:0000259" key="5">
    <source>
        <dbReference type="PROSITE" id="PS01124"/>
    </source>
</evidence>
<dbReference type="RefSeq" id="WP_129713487.1">
    <property type="nucleotide sequence ID" value="NZ_JBEHFA010000005.1"/>
</dbReference>
<evidence type="ECO:0000313" key="6">
    <source>
        <dbReference type="EMBL" id="RYC46294.1"/>
    </source>
</evidence>
<dbReference type="GO" id="GO:0003700">
    <property type="term" value="F:DNA-binding transcription factor activity"/>
    <property type="evidence" value="ECO:0007669"/>
    <property type="project" value="InterPro"/>
</dbReference>
<dbReference type="EMBL" id="NWTM01000001">
    <property type="protein sequence ID" value="RYC46294.1"/>
    <property type="molecule type" value="Genomic_DNA"/>
</dbReference>
<reference evidence="6 7" key="1">
    <citation type="journal article" date="2018" name="Syst. Appl. Microbiol.">
        <title>Pectobacterium zantedeschiae sp. nov. a new species of a soft rot pathogen isolated from Calla lily (Zantedeschia spp.).</title>
        <authorList>
            <person name="Waleron M."/>
            <person name="Misztak A."/>
            <person name="Waleron M."/>
            <person name="Franczuk M."/>
            <person name="Jonca J."/>
            <person name="Wielgomas B."/>
            <person name="Mikicinski A."/>
            <person name="Popovic T."/>
            <person name="Waleron K."/>
        </authorList>
    </citation>
    <scope>NUCLEOTIDE SEQUENCE [LARGE SCALE GENOMIC DNA]</scope>
    <source>
        <strain evidence="6 7">9M</strain>
    </source>
</reference>
<dbReference type="InterPro" id="IPR029062">
    <property type="entry name" value="Class_I_gatase-like"/>
</dbReference>
<dbReference type="PANTHER" id="PTHR43130:SF3">
    <property type="entry name" value="HTH-TYPE TRANSCRIPTIONAL REGULATOR RV1931C"/>
    <property type="match status" value="1"/>
</dbReference>
<protein>
    <submittedName>
        <fullName evidence="6">Helix-turn-helix domain-containing protein</fullName>
    </submittedName>
</protein>
<evidence type="ECO:0000256" key="2">
    <source>
        <dbReference type="ARBA" id="ARBA00023125"/>
    </source>
</evidence>
<dbReference type="SUPFAM" id="SSF52317">
    <property type="entry name" value="Class I glutamine amidotransferase-like"/>
    <property type="match status" value="1"/>
</dbReference>
<dbReference type="AlphaFoldDB" id="A0A9X8JNY9"/>
<dbReference type="OrthoDB" id="9803764at2"/>
<dbReference type="InterPro" id="IPR002818">
    <property type="entry name" value="DJ-1/PfpI"/>
</dbReference>
<dbReference type="PROSITE" id="PS00041">
    <property type="entry name" value="HTH_ARAC_FAMILY_1"/>
    <property type="match status" value="1"/>
</dbReference>
<evidence type="ECO:0000313" key="7">
    <source>
        <dbReference type="Proteomes" id="UP001138460"/>
    </source>
</evidence>
<keyword evidence="2" id="KW-0238">DNA-binding</keyword>
<dbReference type="Gene3D" id="1.10.10.60">
    <property type="entry name" value="Homeodomain-like"/>
    <property type="match status" value="1"/>
</dbReference>
<evidence type="ECO:0000256" key="3">
    <source>
        <dbReference type="ARBA" id="ARBA00023163"/>
    </source>
</evidence>
<dbReference type="PANTHER" id="PTHR43130">
    <property type="entry name" value="ARAC-FAMILY TRANSCRIPTIONAL REGULATOR"/>
    <property type="match status" value="1"/>
</dbReference>
<comment type="caution">
    <text evidence="6">The sequence shown here is derived from an EMBL/GenBank/DDBJ whole genome shotgun (WGS) entry which is preliminary data.</text>
</comment>
<keyword evidence="7" id="KW-1185">Reference proteome</keyword>
<name>A0A9X8JNY9_9GAMM</name>
<dbReference type="GO" id="GO:0043565">
    <property type="term" value="F:sequence-specific DNA binding"/>
    <property type="evidence" value="ECO:0007669"/>
    <property type="project" value="InterPro"/>
</dbReference>
<organism evidence="6 7">
    <name type="scientific">Pectobacterium zantedeschiae</name>
    <dbReference type="NCBI Taxonomy" id="2034769"/>
    <lineage>
        <taxon>Bacteria</taxon>
        <taxon>Pseudomonadati</taxon>
        <taxon>Pseudomonadota</taxon>
        <taxon>Gammaproteobacteria</taxon>
        <taxon>Enterobacterales</taxon>
        <taxon>Pectobacteriaceae</taxon>
        <taxon>Pectobacterium</taxon>
    </lineage>
</organism>
<dbReference type="PROSITE" id="PS01124">
    <property type="entry name" value="HTH_ARAC_FAMILY_2"/>
    <property type="match status" value="1"/>
</dbReference>
<keyword evidence="3" id="KW-0804">Transcription</keyword>
<accession>A0A9X8JNY9</accession>
<dbReference type="InterPro" id="IPR018060">
    <property type="entry name" value="HTH_AraC"/>
</dbReference>
<dbReference type="Gene3D" id="3.40.50.880">
    <property type="match status" value="1"/>
</dbReference>